<protein>
    <submittedName>
        <fullName evidence="2">Uncharacterized protein</fullName>
    </submittedName>
</protein>
<reference evidence="2 3" key="1">
    <citation type="submission" date="2015-05" db="EMBL/GenBank/DDBJ databases">
        <authorList>
            <person name="Wang D.B."/>
            <person name="Wang M."/>
        </authorList>
    </citation>
    <scope>NUCLEOTIDE SEQUENCE [LARGE SCALE GENOMIC DNA]</scope>
    <source>
        <strain evidence="2">VL1</strain>
    </source>
</reference>
<dbReference type="Proteomes" id="UP000044602">
    <property type="component" value="Unassembled WGS sequence"/>
</dbReference>
<name>A0A0G4N132_VERLO</name>
<sequence>ESQPHCLPRRVCCRAQHLRGRHRRRRQVLPWQPRRDHGRRRLGPLLPQGHGRGRHHQRGQEAVGGLRARCASRVSHRQLPRRV</sequence>
<feature type="compositionally biased region" description="Basic residues" evidence="1">
    <location>
        <begin position="74"/>
        <end position="83"/>
    </location>
</feature>
<evidence type="ECO:0000313" key="3">
    <source>
        <dbReference type="Proteomes" id="UP000044602"/>
    </source>
</evidence>
<accession>A0A0G4N132</accession>
<keyword evidence="3" id="KW-1185">Reference proteome</keyword>
<dbReference type="AlphaFoldDB" id="A0A0G4N132"/>
<proteinExistence type="predicted"/>
<feature type="region of interest" description="Disordered" evidence="1">
    <location>
        <begin position="22"/>
        <end position="83"/>
    </location>
</feature>
<evidence type="ECO:0000256" key="1">
    <source>
        <dbReference type="SAM" id="MobiDB-lite"/>
    </source>
</evidence>
<evidence type="ECO:0000313" key="2">
    <source>
        <dbReference type="EMBL" id="CRK40167.1"/>
    </source>
</evidence>
<feature type="non-terminal residue" evidence="2">
    <location>
        <position position="1"/>
    </location>
</feature>
<dbReference type="EMBL" id="CVQH01026169">
    <property type="protein sequence ID" value="CRK40167.1"/>
    <property type="molecule type" value="Genomic_DNA"/>
</dbReference>
<feature type="non-terminal residue" evidence="2">
    <location>
        <position position="83"/>
    </location>
</feature>
<organism evidence="2 3">
    <name type="scientific">Verticillium longisporum</name>
    <name type="common">Verticillium dahliae var. longisporum</name>
    <dbReference type="NCBI Taxonomy" id="100787"/>
    <lineage>
        <taxon>Eukaryota</taxon>
        <taxon>Fungi</taxon>
        <taxon>Dikarya</taxon>
        <taxon>Ascomycota</taxon>
        <taxon>Pezizomycotina</taxon>
        <taxon>Sordariomycetes</taxon>
        <taxon>Hypocreomycetidae</taxon>
        <taxon>Glomerellales</taxon>
        <taxon>Plectosphaerellaceae</taxon>
        <taxon>Verticillium</taxon>
    </lineage>
</organism>
<gene>
    <name evidence="2" type="ORF">BN1708_020689</name>
</gene>